<sequence>MTLPGSATGGTTPADARRTGWWRTNRAALIALLVLIPVVGIGVGWNEWYAYYGYGFRKVAPVEAADRGTVRLAGAEWGPVRSGEITDTAGLTVPDGARLLAAIVPVTPQGEAVSCDAPVLVQQSTGREWAPVRSEVGLAYSADEHERCIAILADEDDPASAQPFSLTVGFVVPGDVAGPFWLEVAPAGDGRFVRFSIDP</sequence>
<evidence type="ECO:0008006" key="4">
    <source>
        <dbReference type="Google" id="ProtNLM"/>
    </source>
</evidence>
<keyword evidence="1" id="KW-1133">Transmembrane helix</keyword>
<reference evidence="3" key="1">
    <citation type="journal article" date="2019" name="Int. J. Syst. Evol. Microbiol.">
        <title>The Global Catalogue of Microorganisms (GCM) 10K type strain sequencing project: providing services to taxonomists for standard genome sequencing and annotation.</title>
        <authorList>
            <consortium name="The Broad Institute Genomics Platform"/>
            <consortium name="The Broad Institute Genome Sequencing Center for Infectious Disease"/>
            <person name="Wu L."/>
            <person name="Ma J."/>
        </authorList>
    </citation>
    <scope>NUCLEOTIDE SEQUENCE [LARGE SCALE GENOMIC DNA]</scope>
    <source>
        <strain evidence="3">JCM 17024</strain>
    </source>
</reference>
<evidence type="ECO:0000256" key="1">
    <source>
        <dbReference type="SAM" id="Phobius"/>
    </source>
</evidence>
<keyword evidence="1" id="KW-0812">Transmembrane</keyword>
<evidence type="ECO:0000313" key="3">
    <source>
        <dbReference type="Proteomes" id="UP001501591"/>
    </source>
</evidence>
<feature type="transmembrane region" description="Helical" evidence="1">
    <location>
        <begin position="27"/>
        <end position="48"/>
    </location>
</feature>
<comment type="caution">
    <text evidence="2">The sequence shown here is derived from an EMBL/GenBank/DDBJ whole genome shotgun (WGS) entry which is preliminary data.</text>
</comment>
<name>A0ABP7N7C1_9MICO</name>
<dbReference type="RefSeq" id="WP_344819051.1">
    <property type="nucleotide sequence ID" value="NZ_BAABCP010000001.1"/>
</dbReference>
<organism evidence="2 3">
    <name type="scientific">Microbacterium soli</name>
    <dbReference type="NCBI Taxonomy" id="446075"/>
    <lineage>
        <taxon>Bacteria</taxon>
        <taxon>Bacillati</taxon>
        <taxon>Actinomycetota</taxon>
        <taxon>Actinomycetes</taxon>
        <taxon>Micrococcales</taxon>
        <taxon>Microbacteriaceae</taxon>
        <taxon>Microbacterium</taxon>
    </lineage>
</organism>
<keyword evidence="1" id="KW-0472">Membrane</keyword>
<dbReference type="EMBL" id="BAABCP010000001">
    <property type="protein sequence ID" value="GAA3939036.1"/>
    <property type="molecule type" value="Genomic_DNA"/>
</dbReference>
<proteinExistence type="predicted"/>
<dbReference type="Proteomes" id="UP001501591">
    <property type="component" value="Unassembled WGS sequence"/>
</dbReference>
<protein>
    <recommendedName>
        <fullName evidence="4">DUF4352 domain-containing protein</fullName>
    </recommendedName>
</protein>
<evidence type="ECO:0000313" key="2">
    <source>
        <dbReference type="EMBL" id="GAA3939036.1"/>
    </source>
</evidence>
<gene>
    <name evidence="2" type="ORF">GCM10022383_16350</name>
</gene>
<accession>A0ABP7N7C1</accession>
<keyword evidence="3" id="KW-1185">Reference proteome</keyword>